<dbReference type="PANTHER" id="PTHR42878:SF7">
    <property type="entry name" value="SENSOR HISTIDINE KINASE GLRK"/>
    <property type="match status" value="1"/>
</dbReference>
<evidence type="ECO:0000256" key="8">
    <source>
        <dbReference type="SAM" id="Coils"/>
    </source>
</evidence>
<dbReference type="GO" id="GO:0005524">
    <property type="term" value="F:ATP binding"/>
    <property type="evidence" value="ECO:0007669"/>
    <property type="project" value="UniProtKB-KW"/>
</dbReference>
<gene>
    <name evidence="11" type="ORF">CA2015_0234</name>
</gene>
<feature type="domain" description="Histidine kinase" evidence="10">
    <location>
        <begin position="104"/>
        <end position="318"/>
    </location>
</feature>
<feature type="coiled-coil region" evidence="8">
    <location>
        <begin position="67"/>
        <end position="97"/>
    </location>
</feature>
<evidence type="ECO:0000256" key="2">
    <source>
        <dbReference type="ARBA" id="ARBA00012438"/>
    </source>
</evidence>
<dbReference type="AlphaFoldDB" id="A0A0H4P9A5"/>
<dbReference type="InterPro" id="IPR003594">
    <property type="entry name" value="HATPase_dom"/>
</dbReference>
<dbReference type="SUPFAM" id="SSF47384">
    <property type="entry name" value="Homodimeric domain of signal transducing histidine kinase"/>
    <property type="match status" value="1"/>
</dbReference>
<accession>A0A0H4P9A5</accession>
<feature type="transmembrane region" description="Helical" evidence="9">
    <location>
        <begin position="7"/>
        <end position="23"/>
    </location>
</feature>
<evidence type="ECO:0000256" key="3">
    <source>
        <dbReference type="ARBA" id="ARBA00022679"/>
    </source>
</evidence>
<dbReference type="SUPFAM" id="SSF55874">
    <property type="entry name" value="ATPase domain of HSP90 chaperone/DNA topoisomerase II/histidine kinase"/>
    <property type="match status" value="1"/>
</dbReference>
<keyword evidence="6" id="KW-0067">ATP-binding</keyword>
<dbReference type="Proteomes" id="UP000036520">
    <property type="component" value="Chromosome"/>
</dbReference>
<evidence type="ECO:0000256" key="5">
    <source>
        <dbReference type="ARBA" id="ARBA00022777"/>
    </source>
</evidence>
<evidence type="ECO:0000313" key="12">
    <source>
        <dbReference type="Proteomes" id="UP000036520"/>
    </source>
</evidence>
<dbReference type="SMART" id="SM00387">
    <property type="entry name" value="HATPase_c"/>
    <property type="match status" value="1"/>
</dbReference>
<dbReference type="Gene3D" id="3.30.565.10">
    <property type="entry name" value="Histidine kinase-like ATPase, C-terminal domain"/>
    <property type="match status" value="1"/>
</dbReference>
<dbReference type="KEGG" id="camu:CA2015_0234"/>
<dbReference type="GO" id="GO:0007234">
    <property type="term" value="P:osmosensory signaling via phosphorelay pathway"/>
    <property type="evidence" value="ECO:0007669"/>
    <property type="project" value="TreeGrafter"/>
</dbReference>
<evidence type="ECO:0000313" key="11">
    <source>
        <dbReference type="EMBL" id="AKP49715.1"/>
    </source>
</evidence>
<proteinExistence type="predicted"/>
<feature type="transmembrane region" description="Helical" evidence="9">
    <location>
        <begin position="43"/>
        <end position="63"/>
    </location>
</feature>
<keyword evidence="3" id="KW-0808">Transferase</keyword>
<dbReference type="PROSITE" id="PS50109">
    <property type="entry name" value="HIS_KIN"/>
    <property type="match status" value="1"/>
</dbReference>
<keyword evidence="5 11" id="KW-0418">Kinase</keyword>
<dbReference type="Gene3D" id="1.10.287.130">
    <property type="match status" value="1"/>
</dbReference>
<dbReference type="EMBL" id="CP012040">
    <property type="protein sequence ID" value="AKP49715.1"/>
    <property type="molecule type" value="Genomic_DNA"/>
</dbReference>
<dbReference type="InterPro" id="IPR050351">
    <property type="entry name" value="BphY/WalK/GraS-like"/>
</dbReference>
<dbReference type="Pfam" id="PF02518">
    <property type="entry name" value="HATPase_c"/>
    <property type="match status" value="1"/>
</dbReference>
<reference evidence="11 12" key="1">
    <citation type="submission" date="2015-07" db="EMBL/GenBank/DDBJ databases">
        <authorList>
            <person name="Kim K.M."/>
        </authorList>
    </citation>
    <scope>NUCLEOTIDE SEQUENCE [LARGE SCALE GENOMIC DNA]</scope>
    <source>
        <strain evidence="11 12">KCTC 12363</strain>
    </source>
</reference>
<dbReference type="GO" id="GO:0030295">
    <property type="term" value="F:protein kinase activator activity"/>
    <property type="evidence" value="ECO:0007669"/>
    <property type="project" value="TreeGrafter"/>
</dbReference>
<dbReference type="InterPro" id="IPR036890">
    <property type="entry name" value="HATPase_C_sf"/>
</dbReference>
<evidence type="ECO:0000256" key="7">
    <source>
        <dbReference type="ARBA" id="ARBA00023012"/>
    </source>
</evidence>
<dbReference type="STRING" id="320787.CA2015_0234"/>
<evidence type="ECO:0000256" key="6">
    <source>
        <dbReference type="ARBA" id="ARBA00022840"/>
    </source>
</evidence>
<dbReference type="PANTHER" id="PTHR42878">
    <property type="entry name" value="TWO-COMPONENT HISTIDINE KINASE"/>
    <property type="match status" value="1"/>
</dbReference>
<dbReference type="GO" id="GO:0000155">
    <property type="term" value="F:phosphorelay sensor kinase activity"/>
    <property type="evidence" value="ECO:0007669"/>
    <property type="project" value="InterPro"/>
</dbReference>
<keyword evidence="9" id="KW-0812">Transmembrane</keyword>
<keyword evidence="7" id="KW-0902">Two-component regulatory system</keyword>
<dbReference type="GO" id="GO:0000156">
    <property type="term" value="F:phosphorelay response regulator activity"/>
    <property type="evidence" value="ECO:0007669"/>
    <property type="project" value="TreeGrafter"/>
</dbReference>
<evidence type="ECO:0000256" key="4">
    <source>
        <dbReference type="ARBA" id="ARBA00022741"/>
    </source>
</evidence>
<dbReference type="InterPro" id="IPR036097">
    <property type="entry name" value="HisK_dim/P_sf"/>
</dbReference>
<comment type="catalytic activity">
    <reaction evidence="1">
        <text>ATP + protein L-histidine = ADP + protein N-phospho-L-histidine.</text>
        <dbReference type="EC" id="2.7.13.3"/>
    </reaction>
</comment>
<keyword evidence="8" id="KW-0175">Coiled coil</keyword>
<dbReference type="PRINTS" id="PR00344">
    <property type="entry name" value="BCTRLSENSOR"/>
</dbReference>
<sequence length="321" mass="36606">MRMKASLKITLIYVLGGITWIIWSNKVADYIFSDYGKDSIDYIKSVDGVVYVILTGILLYILIQRQYKHLGDKVKELEKVNRKLEEERLKSEHAIKQLDHFIIVASYDLSDPVRQSHGFLELFIRKNKGKLPQNSIDFLQLTLDNFLKIKEVISDLVTFSQLSQNKRKPEIVSLDEVFVKVINLNSKKLKDGNIELKIEPLPNVIGDYKQLIQLFDQLIANAIKFKDVSRPLSIEIASSVSDDFCTVEVRDNGRGILEENLESVFYILKRYDYGFIKRGSGMGLAICKRIAESFGGEIWAKSTFGKGSVFCVKLKSGSDSF</sequence>
<protein>
    <recommendedName>
        <fullName evidence="2">histidine kinase</fullName>
        <ecNumber evidence="2">2.7.13.3</ecNumber>
    </recommendedName>
</protein>
<keyword evidence="4" id="KW-0547">Nucleotide-binding</keyword>
<dbReference type="OrthoDB" id="890870at2"/>
<dbReference type="EC" id="2.7.13.3" evidence="2"/>
<keyword evidence="9" id="KW-1133">Transmembrane helix</keyword>
<keyword evidence="12" id="KW-1185">Reference proteome</keyword>
<evidence type="ECO:0000259" key="10">
    <source>
        <dbReference type="PROSITE" id="PS50109"/>
    </source>
</evidence>
<organism evidence="11 12">
    <name type="scientific">Cyclobacterium amurskyense</name>
    <dbReference type="NCBI Taxonomy" id="320787"/>
    <lineage>
        <taxon>Bacteria</taxon>
        <taxon>Pseudomonadati</taxon>
        <taxon>Bacteroidota</taxon>
        <taxon>Cytophagia</taxon>
        <taxon>Cytophagales</taxon>
        <taxon>Cyclobacteriaceae</taxon>
        <taxon>Cyclobacterium</taxon>
    </lineage>
</organism>
<name>A0A0H4P9A5_9BACT</name>
<dbReference type="InterPro" id="IPR005467">
    <property type="entry name" value="His_kinase_dom"/>
</dbReference>
<evidence type="ECO:0000256" key="9">
    <source>
        <dbReference type="SAM" id="Phobius"/>
    </source>
</evidence>
<dbReference type="InterPro" id="IPR004358">
    <property type="entry name" value="Sig_transdc_His_kin-like_C"/>
</dbReference>
<keyword evidence="9" id="KW-0472">Membrane</keyword>
<evidence type="ECO:0000256" key="1">
    <source>
        <dbReference type="ARBA" id="ARBA00000085"/>
    </source>
</evidence>